<accession>A0A4R1PWX4</accession>
<dbReference type="AlphaFoldDB" id="A0A4R1PWX4"/>
<evidence type="ECO:0000256" key="3">
    <source>
        <dbReference type="ARBA" id="ARBA00022692"/>
    </source>
</evidence>
<dbReference type="PANTHER" id="PTHR30238:SF4">
    <property type="entry name" value="SLL1022 PROTEIN"/>
    <property type="match status" value="1"/>
</dbReference>
<evidence type="ECO:0000256" key="2">
    <source>
        <dbReference type="ARBA" id="ARBA00007511"/>
    </source>
</evidence>
<feature type="transmembrane region" description="Helical" evidence="6">
    <location>
        <begin position="193"/>
        <end position="213"/>
    </location>
</feature>
<keyword evidence="8" id="KW-1185">Reference proteome</keyword>
<organism evidence="7 8">
    <name type="scientific">Anaerospora hongkongensis</name>
    <dbReference type="NCBI Taxonomy" id="244830"/>
    <lineage>
        <taxon>Bacteria</taxon>
        <taxon>Bacillati</taxon>
        <taxon>Bacillota</taxon>
        <taxon>Negativicutes</taxon>
        <taxon>Selenomonadales</taxon>
        <taxon>Sporomusaceae</taxon>
        <taxon>Anaerospora</taxon>
    </lineage>
</organism>
<feature type="transmembrane region" description="Helical" evidence="6">
    <location>
        <begin position="45"/>
        <end position="66"/>
    </location>
</feature>
<evidence type="ECO:0000313" key="7">
    <source>
        <dbReference type="EMBL" id="TCL36966.1"/>
    </source>
</evidence>
<reference evidence="7 8" key="1">
    <citation type="submission" date="2019-03" db="EMBL/GenBank/DDBJ databases">
        <title>Genomic Encyclopedia of Type Strains, Phase IV (KMG-IV): sequencing the most valuable type-strain genomes for metagenomic binning, comparative biology and taxonomic classification.</title>
        <authorList>
            <person name="Goeker M."/>
        </authorList>
    </citation>
    <scope>NUCLEOTIDE SEQUENCE [LARGE SCALE GENOMIC DNA]</scope>
    <source>
        <strain evidence="7 8">DSM 15969</strain>
    </source>
</reference>
<keyword evidence="4 6" id="KW-1133">Transmembrane helix</keyword>
<gene>
    <name evidence="7" type="ORF">EV210_107231</name>
</gene>
<dbReference type="Proteomes" id="UP000295063">
    <property type="component" value="Unassembled WGS sequence"/>
</dbReference>
<dbReference type="GO" id="GO:0016020">
    <property type="term" value="C:membrane"/>
    <property type="evidence" value="ECO:0007669"/>
    <property type="project" value="UniProtKB-SubCell"/>
</dbReference>
<evidence type="ECO:0000313" key="8">
    <source>
        <dbReference type="Proteomes" id="UP000295063"/>
    </source>
</evidence>
<feature type="transmembrane region" description="Helical" evidence="6">
    <location>
        <begin position="164"/>
        <end position="187"/>
    </location>
</feature>
<dbReference type="EMBL" id="SLUI01000007">
    <property type="protein sequence ID" value="TCL36966.1"/>
    <property type="molecule type" value="Genomic_DNA"/>
</dbReference>
<evidence type="ECO:0000256" key="1">
    <source>
        <dbReference type="ARBA" id="ARBA00004141"/>
    </source>
</evidence>
<dbReference type="OrthoDB" id="5295733at2"/>
<sequence>MEFLSNEFLWALISIVFIDLVLAGDNAIVIGMAARNLPAEQQRKAIVWGTAGAIAIRLLSTLVVVWLLKIPALMVAGGVLLLWIALKLLIEKKNHEVGASDNLFSAVKTIVIADGVMGIDNVIGVAGLAHGDMTLIIIGVLITIPIVIWGSTAFISLIERYPVIVYLGGAILAWTAGGMIAGDIIFADYLAGIPYASYLLSSTAVIGVMFIAWKYRNGMDRQALS</sequence>
<dbReference type="NCBIfam" id="TIGR03717">
    <property type="entry name" value="R_switched_YjbE"/>
    <property type="match status" value="1"/>
</dbReference>
<protein>
    <submittedName>
        <fullName evidence="7">YjbE family integral membrane protein</fullName>
    </submittedName>
</protein>
<comment type="similarity">
    <text evidence="2">Belongs to the TerC family.</text>
</comment>
<keyword evidence="5 6" id="KW-0472">Membrane</keyword>
<dbReference type="InterPro" id="IPR022301">
    <property type="entry name" value="Integral_membrane_YjbE"/>
</dbReference>
<dbReference type="PANTHER" id="PTHR30238">
    <property type="entry name" value="MEMBRANE BOUND PREDICTED REDOX MODULATOR"/>
    <property type="match status" value="1"/>
</dbReference>
<comment type="subcellular location">
    <subcellularLocation>
        <location evidence="1">Membrane</location>
        <topology evidence="1">Multi-pass membrane protein</topology>
    </subcellularLocation>
</comment>
<keyword evidence="3 6" id="KW-0812">Transmembrane</keyword>
<evidence type="ECO:0000256" key="6">
    <source>
        <dbReference type="SAM" id="Phobius"/>
    </source>
</evidence>
<feature type="transmembrane region" description="Helical" evidence="6">
    <location>
        <begin position="135"/>
        <end position="157"/>
    </location>
</feature>
<evidence type="ECO:0000256" key="4">
    <source>
        <dbReference type="ARBA" id="ARBA00022989"/>
    </source>
</evidence>
<proteinExistence type="inferred from homology"/>
<name>A0A4R1PWX4_9FIRM</name>
<feature type="transmembrane region" description="Helical" evidence="6">
    <location>
        <begin position="72"/>
        <end position="90"/>
    </location>
</feature>
<feature type="transmembrane region" description="Helical" evidence="6">
    <location>
        <begin position="110"/>
        <end position="129"/>
    </location>
</feature>
<comment type="caution">
    <text evidence="7">The sequence shown here is derived from an EMBL/GenBank/DDBJ whole genome shotgun (WGS) entry which is preliminary data.</text>
</comment>
<dbReference type="RefSeq" id="WP_132080725.1">
    <property type="nucleotide sequence ID" value="NZ_SLUI01000007.1"/>
</dbReference>
<dbReference type="InterPro" id="IPR005496">
    <property type="entry name" value="Integral_membrane_TerC"/>
</dbReference>
<feature type="transmembrane region" description="Helical" evidence="6">
    <location>
        <begin position="12"/>
        <end position="33"/>
    </location>
</feature>
<dbReference type="Pfam" id="PF03741">
    <property type="entry name" value="TerC"/>
    <property type="match status" value="1"/>
</dbReference>
<evidence type="ECO:0000256" key="5">
    <source>
        <dbReference type="ARBA" id="ARBA00023136"/>
    </source>
</evidence>